<protein>
    <submittedName>
        <fullName evidence="2">Uncharacterized protein</fullName>
    </submittedName>
</protein>
<evidence type="ECO:0000313" key="3">
    <source>
        <dbReference type="Proteomes" id="UP000009172"/>
    </source>
</evidence>
<keyword evidence="3" id="KW-1185">Reference proteome</keyword>
<dbReference type="HOGENOM" id="CLU_1278447_0_0_1"/>
<evidence type="ECO:0000256" key="1">
    <source>
        <dbReference type="SAM" id="MobiDB-lite"/>
    </source>
</evidence>
<evidence type="ECO:0000313" key="2">
    <source>
        <dbReference type="EMBL" id="EGD94353.1"/>
    </source>
</evidence>
<organism evidence="2 3">
    <name type="scientific">Trichophyton tonsurans (strain CBS 112818)</name>
    <name type="common">Scalp ringworm fungus</name>
    <dbReference type="NCBI Taxonomy" id="647933"/>
    <lineage>
        <taxon>Eukaryota</taxon>
        <taxon>Fungi</taxon>
        <taxon>Dikarya</taxon>
        <taxon>Ascomycota</taxon>
        <taxon>Pezizomycotina</taxon>
        <taxon>Eurotiomycetes</taxon>
        <taxon>Eurotiomycetidae</taxon>
        <taxon>Onygenales</taxon>
        <taxon>Arthrodermataceae</taxon>
        <taxon>Trichophyton</taxon>
    </lineage>
</organism>
<dbReference type="AlphaFoldDB" id="F2RSQ4"/>
<accession>F2RSQ4</accession>
<dbReference type="Proteomes" id="UP000009172">
    <property type="component" value="Unassembled WGS sequence"/>
</dbReference>
<dbReference type="EMBL" id="GG698483">
    <property type="protein sequence ID" value="EGD94353.1"/>
    <property type="molecule type" value="Genomic_DNA"/>
</dbReference>
<feature type="compositionally biased region" description="Basic and acidic residues" evidence="1">
    <location>
        <begin position="32"/>
        <end position="49"/>
    </location>
</feature>
<gene>
    <name evidence="2" type="ORF">TESG_01873</name>
</gene>
<feature type="region of interest" description="Disordered" evidence="1">
    <location>
        <begin position="1"/>
        <end position="50"/>
    </location>
</feature>
<reference evidence="3" key="1">
    <citation type="journal article" date="2012" name="MBio">
        <title>Comparative genome analysis of Trichophyton rubrum and related dermatophytes reveals candidate genes involved in infection.</title>
        <authorList>
            <person name="Martinez D.A."/>
            <person name="Oliver B.G."/>
            <person name="Graeser Y."/>
            <person name="Goldberg J.M."/>
            <person name="Li W."/>
            <person name="Martinez-Rossi N.M."/>
            <person name="Monod M."/>
            <person name="Shelest E."/>
            <person name="Barton R.C."/>
            <person name="Birch E."/>
            <person name="Brakhage A.A."/>
            <person name="Chen Z."/>
            <person name="Gurr S.J."/>
            <person name="Heiman D."/>
            <person name="Heitman J."/>
            <person name="Kosti I."/>
            <person name="Rossi A."/>
            <person name="Saif S."/>
            <person name="Samalova M."/>
            <person name="Saunders C.W."/>
            <person name="Shea T."/>
            <person name="Summerbell R.C."/>
            <person name="Xu J."/>
            <person name="Young S."/>
            <person name="Zeng Q."/>
            <person name="Birren B.W."/>
            <person name="Cuomo C.A."/>
            <person name="White T.C."/>
        </authorList>
    </citation>
    <scope>NUCLEOTIDE SEQUENCE [LARGE SCALE GENOMIC DNA]</scope>
    <source>
        <strain evidence="3">CBS 112818</strain>
    </source>
</reference>
<sequence length="216" mass="24215">MHEVRTLNPIGTWGNSSSSDDKHSTTSKNKQRREDSDRGRRGRESEEGSRCVVGERAVEYDASSGRSVSKWMVSPPGRSVHTAEHQPHGFEWAAKIAAAPLSIPTGSTLVYCRTILVKGDRRASPLVIRDCACYALATSSSRRLHSILIKSFGFSILPLLELPALVAAKLPMFQRRDTELCNLLLLWFRLNYQEKKLTQSRQVEFKPVSHLLPLLC</sequence>
<name>F2RSQ4_TRIT1</name>
<proteinExistence type="predicted"/>